<proteinExistence type="predicted"/>
<protein>
    <submittedName>
        <fullName evidence="1">Uncharacterized protein</fullName>
    </submittedName>
</protein>
<organism evidence="1 2">
    <name type="scientific">Naganishia onofrii</name>
    <dbReference type="NCBI Taxonomy" id="1851511"/>
    <lineage>
        <taxon>Eukaryota</taxon>
        <taxon>Fungi</taxon>
        <taxon>Dikarya</taxon>
        <taxon>Basidiomycota</taxon>
        <taxon>Agaricomycotina</taxon>
        <taxon>Tremellomycetes</taxon>
        <taxon>Filobasidiales</taxon>
        <taxon>Filobasidiaceae</taxon>
        <taxon>Naganishia</taxon>
    </lineage>
</organism>
<reference evidence="1" key="1">
    <citation type="submission" date="2023-04" db="EMBL/GenBank/DDBJ databases">
        <title>Draft Genome sequencing of Naganishia species isolated from polar environments using Oxford Nanopore Technology.</title>
        <authorList>
            <person name="Leo P."/>
            <person name="Venkateswaran K."/>
        </authorList>
    </citation>
    <scope>NUCLEOTIDE SEQUENCE</scope>
    <source>
        <strain evidence="1">DBVPG 5303</strain>
    </source>
</reference>
<gene>
    <name evidence="1" type="ORF">QFC24_002267</name>
</gene>
<name>A0ACC2XPK7_9TREE</name>
<evidence type="ECO:0000313" key="2">
    <source>
        <dbReference type="Proteomes" id="UP001234202"/>
    </source>
</evidence>
<dbReference type="EMBL" id="JASBWV010000006">
    <property type="protein sequence ID" value="KAJ9125995.1"/>
    <property type="molecule type" value="Genomic_DNA"/>
</dbReference>
<accession>A0ACC2XPK7</accession>
<comment type="caution">
    <text evidence="1">The sequence shown here is derived from an EMBL/GenBank/DDBJ whole genome shotgun (WGS) entry which is preliminary data.</text>
</comment>
<evidence type="ECO:0000313" key="1">
    <source>
        <dbReference type="EMBL" id="KAJ9125995.1"/>
    </source>
</evidence>
<sequence>MDVSTPSSNSTTAAVQRAQSTPASPSKSKAVVTASSSGVQPRPLASDDINNASLRPHKSKLPLLLYLLSFAPPLRPQNRKASWKELLSHPYILYALGTLAAIPAGLAFPALDMLYGYWTTGVTAGMATNGAITGRVSTASHNLTERLRHTYVASVMVQDAAFFEKVGPGEISTRASKDITAIRTAFGEKLGYLIWSTATIIAAITSSFANSPRLAGVLFSMIPFVVVIFVFLGWANDIISAPANNLEGQTSSLAEQILSSVRIVQSFNMGNGLIKRFDGDLLKRLQKLGAKRSVIRSLEQSSVYFALFLLYSLAFWFGGLEVRAGLATGHVLTSFFNYVNLLFTFANVVPHLTSIADALVQLKELRRQIERQPFIDVRDESGIKLPETGWEPSFALENVTFAYPSRPTVPALNNVSVRIETGTVTAFVGPSGSGKSTTASLLLREYDPETANVPNKNDPIPEENDDESESDKETSVKSEKKSAKTSTDIEKAVSADDQEPPVKGGGKVYFAGCDIREYNLRWLRSQVAVVSQNPQLFSATVFENVAAGLTGTTLEYRPDIDGRPDAPPETLQRTAEIRELCAEAMRKAEAWQFVSKLPEGMDTMIAGGRTGVLSGGQRQRLAIARALVRKPACMLLDEATSALDADTEEKIRVMLERELEERGMTTILIAHRLSTVAKAGQIIVMKEGRVVDQGTYAELMDKHRPDQTFRHLAITQRADPDVADDEVAEDSMDKELPAQDFEDIEPAPTAPAGRAQPTFPTFSTSGTTAVDSDPVQQPTHVRPERLRKQSSLSRLKRPENTWTVSGRGSTMFQHEHAPGDKSNTLQPTGSRTTAQTNEEDLEQPISPEVEKEERRRSVRNFFKLLRSQRWFFIIGTVGGLIAGGSFPIAGWMTGEAVHSLSDQSARPSINTWSMWFLILAIIDLFIYFVNAFYLEVASENIMRKLKRDCLETLIKQEIGFFDQEDSSAGGLTSAVSSHPANVGAATGLVSAQGWLNVAMLERYENVTSVPSTKAAGYVNEVTDSIKTVAALGRERETMRVFDVQAKSAPKRTKYLILGAGGFAVGQAMILLMAALIFYYASQRLASGAPVAKIFAVFEAVIIAAFSGSRLFTFVGDYGRAVNSFKAIQIWLRRKPKYSIYNAPANEQIPDDWSSGDIVLNHVEMRYPQRPNHPALKDISLRIRAGQTHAFCGTSGSGKSSILALLQRFYDPSRGTITFGGVDHRHLSLDELRASMAYVSQDPVLFEGTIRWNMSLGALDASSVTDEQIKFAIWDFVCGLEKGLDTEIGMKGASLSGGQRQRLCIARALIRNPKILLLDEATSALDAQSEKSVQMALDNASKGRTTVTIAHRLSTIRRADVIHVIEDGYVKETGSHKELLSKRGRYFELVQAQL</sequence>
<keyword evidence="2" id="KW-1185">Reference proteome</keyword>
<dbReference type="Proteomes" id="UP001234202">
    <property type="component" value="Unassembled WGS sequence"/>
</dbReference>